<evidence type="ECO:0008006" key="4">
    <source>
        <dbReference type="Google" id="ProtNLM"/>
    </source>
</evidence>
<organism evidence="2 3">
    <name type="scientific">Kolteria novifilia</name>
    <dbReference type="NCBI Taxonomy" id="2527975"/>
    <lineage>
        <taxon>Bacteria</taxon>
        <taxon>Pseudomonadati</taxon>
        <taxon>Planctomycetota</taxon>
        <taxon>Planctomycetia</taxon>
        <taxon>Kolteriales</taxon>
        <taxon>Kolteriaceae</taxon>
        <taxon>Kolteria</taxon>
    </lineage>
</organism>
<keyword evidence="3" id="KW-1185">Reference proteome</keyword>
<gene>
    <name evidence="2" type="ORF">Pan216_10400</name>
</gene>
<protein>
    <recommendedName>
        <fullName evidence="4">HEAT repeat protein</fullName>
    </recommendedName>
</protein>
<accession>A0A518AZR5</accession>
<dbReference type="KEGG" id="knv:Pan216_10400"/>
<evidence type="ECO:0000256" key="1">
    <source>
        <dbReference type="SAM" id="SignalP"/>
    </source>
</evidence>
<dbReference type="InterPro" id="IPR016024">
    <property type="entry name" value="ARM-type_fold"/>
</dbReference>
<dbReference type="SUPFAM" id="SSF48371">
    <property type="entry name" value="ARM repeat"/>
    <property type="match status" value="1"/>
</dbReference>
<dbReference type="Gene3D" id="1.25.10.10">
    <property type="entry name" value="Leucine-rich Repeat Variant"/>
    <property type="match status" value="2"/>
</dbReference>
<sequence length="749" mass="84265" precursor="true">MSRSSAIVALSLVLSGPAHAGHQTLFQSRDREVLLAIERLESCDDCPIDVLQDSTRILTQRQLPKQLRRRAIDVLITCLSEEALRHHATRALGQFGAETYDALLDSLEPKETPWRQKTAAIDLLSKQPLDESDSSRFVAILIGQLEAKHSEMRRAALGALSARMDQAMSPLVDALLQSPKENNRGLLILLAEVPEPMAKSEDYQRLLGAREPLVELLSDSDPRKRAAALEILDQLEVPATPPLWRLLWSSNKDVRDFAAHELVARGTLPSLSAIDDLQGLDPNRPPGIDGGLVSKSRGWFPSIAAWLPMVLKFLSYGVLVGGSAALFGSMYFRHLRARREANAQVMEETFGEALHRDEGASGQRCRTLLQSLDLREGRPECEQLVRVAEAIKRTFALSKVDLWSSVPEQRALAEEVLAGVAAKRASQMTEQLDVNALEVVVSPTESWRVTLQELSLANLPTRLGLAAAMIREDWFDRLTHAGRFFTMLESKWHLRTPDYAAIGPTEKARLWRAALVDEEHLAQTIANINSLSDLFRFLSRSVIAKLSAEEKINLFIGVSHEPAGLMRLRESTISTLLKPMHIDSFGEFCQMLDVSQEVLYRMMGHYESMVLELWRSDTQRQLIEEELVRESRERVAKEVAHRAEGELERIPQESIKVLMKTGPILRLIRARNDEIRQLLQDTEHQTILTNTKLVVRLLELAEWSPERQVALRSHVAQRLKENPLDVQKTGWAPGQARELINEIAADFTR</sequence>
<proteinExistence type="predicted"/>
<reference evidence="2 3" key="1">
    <citation type="submission" date="2019-02" db="EMBL/GenBank/DDBJ databases">
        <title>Deep-cultivation of Planctomycetes and their phenomic and genomic characterization uncovers novel biology.</title>
        <authorList>
            <person name="Wiegand S."/>
            <person name="Jogler M."/>
            <person name="Boedeker C."/>
            <person name="Pinto D."/>
            <person name="Vollmers J."/>
            <person name="Rivas-Marin E."/>
            <person name="Kohn T."/>
            <person name="Peeters S.H."/>
            <person name="Heuer A."/>
            <person name="Rast P."/>
            <person name="Oberbeckmann S."/>
            <person name="Bunk B."/>
            <person name="Jeske O."/>
            <person name="Meyerdierks A."/>
            <person name="Storesund J.E."/>
            <person name="Kallscheuer N."/>
            <person name="Luecker S."/>
            <person name="Lage O.M."/>
            <person name="Pohl T."/>
            <person name="Merkel B.J."/>
            <person name="Hornburger P."/>
            <person name="Mueller R.-W."/>
            <person name="Bruemmer F."/>
            <person name="Labrenz M."/>
            <person name="Spormann A.M."/>
            <person name="Op den Camp H."/>
            <person name="Overmann J."/>
            <person name="Amann R."/>
            <person name="Jetten M.S.M."/>
            <person name="Mascher T."/>
            <person name="Medema M.H."/>
            <person name="Devos D.P."/>
            <person name="Kaster A.-K."/>
            <person name="Ovreas L."/>
            <person name="Rohde M."/>
            <person name="Galperin M.Y."/>
            <person name="Jogler C."/>
        </authorList>
    </citation>
    <scope>NUCLEOTIDE SEQUENCE [LARGE SCALE GENOMIC DNA]</scope>
    <source>
        <strain evidence="2 3">Pan216</strain>
    </source>
</reference>
<dbReference type="EMBL" id="CP036279">
    <property type="protein sequence ID" value="QDU60202.1"/>
    <property type="molecule type" value="Genomic_DNA"/>
</dbReference>
<evidence type="ECO:0000313" key="2">
    <source>
        <dbReference type="EMBL" id="QDU60202.1"/>
    </source>
</evidence>
<dbReference type="InterPro" id="IPR011989">
    <property type="entry name" value="ARM-like"/>
</dbReference>
<evidence type="ECO:0000313" key="3">
    <source>
        <dbReference type="Proteomes" id="UP000317093"/>
    </source>
</evidence>
<keyword evidence="1" id="KW-0732">Signal</keyword>
<dbReference type="Proteomes" id="UP000317093">
    <property type="component" value="Chromosome"/>
</dbReference>
<name>A0A518AZR5_9BACT</name>
<dbReference type="RefSeq" id="WP_145255678.1">
    <property type="nucleotide sequence ID" value="NZ_CP036279.1"/>
</dbReference>
<feature type="chain" id="PRO_5021929445" description="HEAT repeat protein" evidence="1">
    <location>
        <begin position="21"/>
        <end position="749"/>
    </location>
</feature>
<feature type="signal peptide" evidence="1">
    <location>
        <begin position="1"/>
        <end position="20"/>
    </location>
</feature>
<dbReference type="AlphaFoldDB" id="A0A518AZR5"/>